<gene>
    <name evidence="7" type="primary">rplJ</name>
    <name evidence="8" type="ORF">CYJ19_07590</name>
</gene>
<dbReference type="Pfam" id="PF00466">
    <property type="entry name" value="Ribosomal_L10"/>
    <property type="match status" value="1"/>
</dbReference>
<dbReference type="EMBL" id="PKKO01000004">
    <property type="protein sequence ID" value="PKY72061.1"/>
    <property type="molecule type" value="Genomic_DNA"/>
</dbReference>
<protein>
    <recommendedName>
        <fullName evidence="6 7">Large ribosomal subunit protein uL10</fullName>
    </recommendedName>
</protein>
<evidence type="ECO:0000256" key="5">
    <source>
        <dbReference type="ARBA" id="ARBA00026025"/>
    </source>
</evidence>
<dbReference type="Gene3D" id="6.10.250.290">
    <property type="match status" value="1"/>
</dbReference>
<evidence type="ECO:0000256" key="4">
    <source>
        <dbReference type="ARBA" id="ARBA00023274"/>
    </source>
</evidence>
<dbReference type="GO" id="GO:0070180">
    <property type="term" value="F:large ribosomal subunit rRNA binding"/>
    <property type="evidence" value="ECO:0007669"/>
    <property type="project" value="UniProtKB-UniRule"/>
</dbReference>
<evidence type="ECO:0000256" key="7">
    <source>
        <dbReference type="HAMAP-Rule" id="MF_00362"/>
    </source>
</evidence>
<evidence type="ECO:0000256" key="6">
    <source>
        <dbReference type="ARBA" id="ARBA00035202"/>
    </source>
</evidence>
<keyword evidence="7" id="KW-0699">rRNA-binding</keyword>
<dbReference type="InterPro" id="IPR047865">
    <property type="entry name" value="Ribosomal_uL10_bac_type"/>
</dbReference>
<evidence type="ECO:0000313" key="9">
    <source>
        <dbReference type="Proteomes" id="UP000235122"/>
    </source>
</evidence>
<evidence type="ECO:0000256" key="2">
    <source>
        <dbReference type="ARBA" id="ARBA00008889"/>
    </source>
</evidence>
<dbReference type="NCBIfam" id="NF000955">
    <property type="entry name" value="PRK00099.1-1"/>
    <property type="match status" value="1"/>
</dbReference>
<comment type="caution">
    <text evidence="8">The sequence shown here is derived from an EMBL/GenBank/DDBJ whole genome shotgun (WGS) entry which is preliminary data.</text>
</comment>
<keyword evidence="7" id="KW-0694">RNA-binding</keyword>
<organism evidence="8 9">
    <name type="scientific">Winkia neuii</name>
    <dbReference type="NCBI Taxonomy" id="33007"/>
    <lineage>
        <taxon>Bacteria</taxon>
        <taxon>Bacillati</taxon>
        <taxon>Actinomycetota</taxon>
        <taxon>Actinomycetes</taxon>
        <taxon>Actinomycetales</taxon>
        <taxon>Actinomycetaceae</taxon>
        <taxon>Winkia</taxon>
    </lineage>
</organism>
<reference evidence="8 9" key="1">
    <citation type="submission" date="2017-12" db="EMBL/GenBank/DDBJ databases">
        <title>Phylogenetic diversity of female urinary microbiome.</title>
        <authorList>
            <person name="Thomas-White K."/>
            <person name="Wolfe A.J."/>
        </authorList>
    </citation>
    <scope>NUCLEOTIDE SEQUENCE [LARGE SCALE GENOMIC DNA]</scope>
    <source>
        <strain evidence="8 9">UMB0402</strain>
    </source>
</reference>
<dbReference type="PROSITE" id="PS01109">
    <property type="entry name" value="RIBOSOMAL_L10"/>
    <property type="match status" value="1"/>
</dbReference>
<dbReference type="GO" id="GO:0006412">
    <property type="term" value="P:translation"/>
    <property type="evidence" value="ECO:0007669"/>
    <property type="project" value="UniProtKB-UniRule"/>
</dbReference>
<dbReference type="GO" id="GO:0003735">
    <property type="term" value="F:structural constituent of ribosome"/>
    <property type="evidence" value="ECO:0007669"/>
    <property type="project" value="InterPro"/>
</dbReference>
<dbReference type="GO" id="GO:0015934">
    <property type="term" value="C:large ribosomal subunit"/>
    <property type="evidence" value="ECO:0007669"/>
    <property type="project" value="InterPro"/>
</dbReference>
<dbReference type="AlphaFoldDB" id="A0A2I1ILQ2"/>
<dbReference type="CDD" id="cd05797">
    <property type="entry name" value="Ribosomal_L10"/>
    <property type="match status" value="1"/>
</dbReference>
<dbReference type="Proteomes" id="UP000235122">
    <property type="component" value="Unassembled WGS sequence"/>
</dbReference>
<dbReference type="SUPFAM" id="SSF160369">
    <property type="entry name" value="Ribosomal protein L10-like"/>
    <property type="match status" value="1"/>
</dbReference>
<comment type="similarity">
    <text evidence="2 7">Belongs to the universal ribosomal protein uL10 family.</text>
</comment>
<accession>A0A2I1ILQ2</accession>
<proteinExistence type="inferred from homology"/>
<comment type="function">
    <text evidence="1 7">Forms part of the ribosomal stalk, playing a central role in the interaction of the ribosome with GTP-bound translation factors.</text>
</comment>
<dbReference type="Gene3D" id="3.30.70.1730">
    <property type="match status" value="1"/>
</dbReference>
<dbReference type="RefSeq" id="WP_024331312.1">
    <property type="nucleotide sequence ID" value="NZ_JASOXK010000003.1"/>
</dbReference>
<dbReference type="GeneID" id="35867505"/>
<dbReference type="HAMAP" id="MF_00362">
    <property type="entry name" value="Ribosomal_uL10"/>
    <property type="match status" value="1"/>
</dbReference>
<dbReference type="InterPro" id="IPR022973">
    <property type="entry name" value="Ribosomal_uL10_bac"/>
</dbReference>
<dbReference type="InterPro" id="IPR001790">
    <property type="entry name" value="Ribosomal_uL10"/>
</dbReference>
<evidence type="ECO:0000313" key="8">
    <source>
        <dbReference type="EMBL" id="PKY72061.1"/>
    </source>
</evidence>
<name>A0A2I1ILQ2_9ACTO</name>
<dbReference type="InterPro" id="IPR043141">
    <property type="entry name" value="Ribosomal_uL10-like_sf"/>
</dbReference>
<dbReference type="PANTHER" id="PTHR11560">
    <property type="entry name" value="39S RIBOSOMAL PROTEIN L10, MITOCHONDRIAL"/>
    <property type="match status" value="1"/>
</dbReference>
<comment type="subunit">
    <text evidence="5 7">Part of the ribosomal stalk of the 50S ribosomal subunit. The N-terminus interacts with L11 and the large rRNA to form the base of the stalk. The C-terminus forms an elongated spine to which L12 dimers bind in a sequential fashion forming a multimeric L10(L12)X complex.</text>
</comment>
<evidence type="ECO:0000256" key="1">
    <source>
        <dbReference type="ARBA" id="ARBA00002633"/>
    </source>
</evidence>
<sequence>MARPEKSAAIAELEELFRSSNAVLLTEYRGLSVEQLKTLRRSLTGIATYSVVKNTLARIAAKNAGVEGLSEDLVGPTAIAFVSGEAVDAAKALRDFAKDNEALVLKNGVMDGTALTVEDVKKLADLESREVLLSKVAGVLKAPIAKAAQVFNAPALKTVRTIDALREKQEKAA</sequence>
<keyword evidence="9" id="KW-1185">Reference proteome</keyword>
<dbReference type="InterPro" id="IPR002363">
    <property type="entry name" value="Ribosomal_uL10_CS_bac"/>
</dbReference>
<keyword evidence="4 7" id="KW-0687">Ribonucleoprotein</keyword>
<dbReference type="STRING" id="33007.HMPREF3198_00483"/>
<evidence type="ECO:0000256" key="3">
    <source>
        <dbReference type="ARBA" id="ARBA00022980"/>
    </source>
</evidence>
<keyword evidence="3 7" id="KW-0689">Ribosomal protein</keyword>